<feature type="region of interest" description="Disordered" evidence="1">
    <location>
        <begin position="1"/>
        <end position="20"/>
    </location>
</feature>
<keyword evidence="4" id="KW-1185">Reference proteome</keyword>
<sequence length="168" mass="19426">MSRSWERKVRKNMSNVNKQRKKQGAGQIVFNADKSEKIVGRNFIAPILLLLFIGLYVILMQSAEGFRTDTMFWITIGCYILLASLFYFRRPYLTIGKDYVQTRRFTGDKRMTASAIKGISVQPGYVVIEPVKGANWVFSRVMNRYPTEEMGEKLKTFAQSNGIKYEQK</sequence>
<keyword evidence="2" id="KW-1133">Transmembrane helix</keyword>
<evidence type="ECO:0000313" key="4">
    <source>
        <dbReference type="Proteomes" id="UP000632125"/>
    </source>
</evidence>
<feature type="transmembrane region" description="Helical" evidence="2">
    <location>
        <begin position="71"/>
        <end position="88"/>
    </location>
</feature>
<evidence type="ECO:0000256" key="1">
    <source>
        <dbReference type="SAM" id="MobiDB-lite"/>
    </source>
</evidence>
<evidence type="ECO:0000313" key="3">
    <source>
        <dbReference type="EMBL" id="MBD2869825.1"/>
    </source>
</evidence>
<keyword evidence="2" id="KW-0812">Transmembrane</keyword>
<dbReference type="EMBL" id="JACXIY010000016">
    <property type="protein sequence ID" value="MBD2869825.1"/>
    <property type="molecule type" value="Genomic_DNA"/>
</dbReference>
<dbReference type="AlphaFoldDB" id="A0A927H6C0"/>
<dbReference type="Proteomes" id="UP000632125">
    <property type="component" value="Unassembled WGS sequence"/>
</dbReference>
<protein>
    <recommendedName>
        <fullName evidence="5">Methyltransferase</fullName>
    </recommendedName>
</protein>
<accession>A0A927H6C0</accession>
<evidence type="ECO:0000256" key="2">
    <source>
        <dbReference type="SAM" id="Phobius"/>
    </source>
</evidence>
<gene>
    <name evidence="3" type="ORF">IDH41_14640</name>
</gene>
<proteinExistence type="predicted"/>
<comment type="caution">
    <text evidence="3">The sequence shown here is derived from an EMBL/GenBank/DDBJ whole genome shotgun (WGS) entry which is preliminary data.</text>
</comment>
<reference evidence="3" key="1">
    <citation type="submission" date="2020-09" db="EMBL/GenBank/DDBJ databases">
        <title>A novel bacterium of genus Paenibacillus, isolated from South China Sea.</title>
        <authorList>
            <person name="Huang H."/>
            <person name="Mo K."/>
            <person name="Hu Y."/>
        </authorList>
    </citation>
    <scope>NUCLEOTIDE SEQUENCE</scope>
    <source>
        <strain evidence="3">IB182493</strain>
    </source>
</reference>
<name>A0A927H6C0_9BACL</name>
<organism evidence="3 4">
    <name type="scientific">Paenibacillus arenilitoris</name>
    <dbReference type="NCBI Taxonomy" id="2772299"/>
    <lineage>
        <taxon>Bacteria</taxon>
        <taxon>Bacillati</taxon>
        <taxon>Bacillota</taxon>
        <taxon>Bacilli</taxon>
        <taxon>Bacillales</taxon>
        <taxon>Paenibacillaceae</taxon>
        <taxon>Paenibacillus</taxon>
    </lineage>
</organism>
<keyword evidence="2" id="KW-0472">Membrane</keyword>
<evidence type="ECO:0008006" key="5">
    <source>
        <dbReference type="Google" id="ProtNLM"/>
    </source>
</evidence>
<feature type="transmembrane region" description="Helical" evidence="2">
    <location>
        <begin position="43"/>
        <end position="59"/>
    </location>
</feature>
<dbReference type="RefSeq" id="WP_190862233.1">
    <property type="nucleotide sequence ID" value="NZ_JACXIY010000016.1"/>
</dbReference>